<reference evidence="3" key="1">
    <citation type="submission" date="2023-01" db="EMBL/GenBank/DDBJ databases">
        <title>Genomic dissection of endemic carbapenem resistance: metallo-beta-lactamase gene dissemination through clonal, plasmid and integron transfer pathways.</title>
        <authorList>
            <person name="Macesic N."/>
        </authorList>
    </citation>
    <scope>NUCLEOTIDE SEQUENCE</scope>
    <source>
        <strain evidence="4">CPO382</strain>
        <strain evidence="3">CPO573</strain>
    </source>
</reference>
<evidence type="ECO:0000313" key="4">
    <source>
        <dbReference type="EMBL" id="MDK5172786.1"/>
    </source>
</evidence>
<evidence type="ECO:0000256" key="2">
    <source>
        <dbReference type="ARBA" id="ARBA00022679"/>
    </source>
</evidence>
<dbReference type="CDD" id="cd03789">
    <property type="entry name" value="GT9_LPS_heptosyltransferase"/>
    <property type="match status" value="1"/>
</dbReference>
<name>A0AAW6X406_9GAMM</name>
<dbReference type="Pfam" id="PF01075">
    <property type="entry name" value="Glyco_transf_9"/>
    <property type="match status" value="1"/>
</dbReference>
<dbReference type="InterPro" id="IPR051199">
    <property type="entry name" value="LPS_LOS_Heptosyltrfase"/>
</dbReference>
<organism evidence="3 5">
    <name type="scientific">Serratia nevei</name>
    <dbReference type="NCBI Taxonomy" id="2703794"/>
    <lineage>
        <taxon>Bacteria</taxon>
        <taxon>Pseudomonadati</taxon>
        <taxon>Pseudomonadota</taxon>
        <taxon>Gammaproteobacteria</taxon>
        <taxon>Enterobacterales</taxon>
        <taxon>Yersiniaceae</taxon>
        <taxon>Serratia</taxon>
    </lineage>
</organism>
<dbReference type="SUPFAM" id="SSF53756">
    <property type="entry name" value="UDP-Glycosyltransferase/glycogen phosphorylase"/>
    <property type="match status" value="1"/>
</dbReference>
<accession>A0AAW6X406</accession>
<dbReference type="PANTHER" id="PTHR30160">
    <property type="entry name" value="TETRAACYLDISACCHARIDE 4'-KINASE-RELATED"/>
    <property type="match status" value="1"/>
</dbReference>
<dbReference type="EMBL" id="JARTOI010000043">
    <property type="protein sequence ID" value="MDK5172786.1"/>
    <property type="molecule type" value="Genomic_DNA"/>
</dbReference>
<evidence type="ECO:0000313" key="5">
    <source>
        <dbReference type="Proteomes" id="UP001173597"/>
    </source>
</evidence>
<proteinExistence type="predicted"/>
<evidence type="ECO:0000313" key="3">
    <source>
        <dbReference type="EMBL" id="MDK4766165.1"/>
    </source>
</evidence>
<dbReference type="Proteomes" id="UP001173597">
    <property type="component" value="Unassembled WGS sequence"/>
</dbReference>
<evidence type="ECO:0000313" key="6">
    <source>
        <dbReference type="Proteomes" id="UP001174748"/>
    </source>
</evidence>
<dbReference type="GO" id="GO:0008713">
    <property type="term" value="F:ADP-heptose-lipopolysaccharide heptosyltransferase activity"/>
    <property type="evidence" value="ECO:0007669"/>
    <property type="project" value="TreeGrafter"/>
</dbReference>
<sequence>MHKDLDVSISTGRFRKIREWNRRRNYYFKKVKLNIKIYIAKLIWDKRRKSVFDIKSIKTVLLLRNEGTVGDVVVTTPLVKCLCESGYTVDLLLTKSSSVVMEHNPYVRNIYEAEDCNNEVFLKRFTHTVAKSTVEKLRGNNYDLVVDLCLFDTPVHRMMLFSDINARFVLGLNKWNCINHYSKSISFENGKEHVTKAIALVAHAVGINLKNSRAYDLHIPDDIAFEVRGYLSGWNDKVTVIINAFTGSPERNLSKEQLSRLVEMLNKASFNIKVIILDHRKELDISLSDSVVINPFNSLHHVMALIREVDVVISPDTSIVHISAAWNKTLICVYKNVTDNNDLWGPGYENARQIIVNSRKIADVDNVPELILHEIGRKDLFGGREIKYRGSSLNDEADAADNAILPVG</sequence>
<comment type="caution">
    <text evidence="3">The sequence shown here is derived from an EMBL/GenBank/DDBJ whole genome shotgun (WGS) entry which is preliminary data.</text>
</comment>
<evidence type="ECO:0000256" key="1">
    <source>
        <dbReference type="ARBA" id="ARBA00022676"/>
    </source>
</evidence>
<dbReference type="InterPro" id="IPR002201">
    <property type="entry name" value="Glyco_trans_9"/>
</dbReference>
<dbReference type="Gene3D" id="3.40.50.2000">
    <property type="entry name" value="Glycogen Phosphorylase B"/>
    <property type="match status" value="2"/>
</dbReference>
<dbReference type="GO" id="GO:0005829">
    <property type="term" value="C:cytosol"/>
    <property type="evidence" value="ECO:0007669"/>
    <property type="project" value="TreeGrafter"/>
</dbReference>
<keyword evidence="2" id="KW-0808">Transferase</keyword>
<dbReference type="GO" id="GO:0009244">
    <property type="term" value="P:lipopolysaccharide core region biosynthetic process"/>
    <property type="evidence" value="ECO:0007669"/>
    <property type="project" value="TreeGrafter"/>
</dbReference>
<gene>
    <name evidence="3" type="ORF">P9854_10170</name>
    <name evidence="4" type="ORF">P9921_20215</name>
</gene>
<dbReference type="AlphaFoldDB" id="A0AAW6X406"/>
<dbReference type="Proteomes" id="UP001174748">
    <property type="component" value="Unassembled WGS sequence"/>
</dbReference>
<dbReference type="EMBL" id="JARTLO010000008">
    <property type="protein sequence ID" value="MDK4766165.1"/>
    <property type="molecule type" value="Genomic_DNA"/>
</dbReference>
<keyword evidence="6" id="KW-1185">Reference proteome</keyword>
<dbReference type="RefSeq" id="WP_085819364.1">
    <property type="nucleotide sequence ID" value="NZ_JAQSPG010000002.1"/>
</dbReference>
<dbReference type="PANTHER" id="PTHR30160:SF15">
    <property type="entry name" value="GLYCOSYLTRANSFERASE HI_0523-RELATED"/>
    <property type="match status" value="1"/>
</dbReference>
<keyword evidence="1" id="KW-0328">Glycosyltransferase</keyword>
<protein>
    <submittedName>
        <fullName evidence="3">Glycosyltransferase family 9 protein</fullName>
    </submittedName>
</protein>